<feature type="compositionally biased region" description="Polar residues" evidence="3">
    <location>
        <begin position="138"/>
        <end position="156"/>
    </location>
</feature>
<dbReference type="GeneID" id="103122594"/>
<feature type="compositionally biased region" description="Polar residues" evidence="3">
    <location>
        <begin position="91"/>
        <end position="103"/>
    </location>
</feature>
<protein>
    <recommendedName>
        <fullName evidence="2">KxDL motif-containing protein 1</fullName>
    </recommendedName>
</protein>
<dbReference type="PANTHER" id="PTHR13511">
    <property type="entry name" value="KXDL MOTIF-CONTAINING PROTEIN 1"/>
    <property type="match status" value="1"/>
</dbReference>
<evidence type="ECO:0000256" key="2">
    <source>
        <dbReference type="ARBA" id="ARBA00014719"/>
    </source>
</evidence>
<evidence type="ECO:0000313" key="5">
    <source>
        <dbReference type="Proteomes" id="UP001652624"/>
    </source>
</evidence>
<dbReference type="InterPro" id="IPR039843">
    <property type="entry name" value="KXD1-like"/>
</dbReference>
<feature type="compositionally biased region" description="Basic and acidic residues" evidence="3">
    <location>
        <begin position="188"/>
        <end position="198"/>
    </location>
</feature>
<dbReference type="Pfam" id="PF10241">
    <property type="entry name" value="KxDL"/>
    <property type="match status" value="1"/>
</dbReference>
<gene>
    <name evidence="6" type="primary">KXD1</name>
</gene>
<feature type="region of interest" description="Disordered" evidence="3">
    <location>
        <begin position="91"/>
        <end position="115"/>
    </location>
</feature>
<sequence>MEPADSASRAFCSHMLSMVNEEDVNAIILAQKNMLDRFEKTNQMLLNFNGLAGARLQHMAERLGQHTRALLDMKRDLDSVFRRIRLVSPECSQARTPSPSLSPHRTLKSKLSRQHPEAFSYIPEASFLEEEDEDAVAPSTTTTIATSEQSSGSCATSPDALSPCPSPGAEGTPPRPPSPALNGCSSPGHRDGGESPSD</sequence>
<feature type="domain" description="KxDL" evidence="4">
    <location>
        <begin position="15"/>
        <end position="85"/>
    </location>
</feature>
<accession>A0ABM3WP87</accession>
<dbReference type="PANTHER" id="PTHR13511:SF0">
    <property type="entry name" value="KXDL MOTIF-CONTAINING PROTEIN 1"/>
    <property type="match status" value="1"/>
</dbReference>
<dbReference type="Proteomes" id="UP001652624">
    <property type="component" value="Chromosome 23"/>
</dbReference>
<comment type="similarity">
    <text evidence="1">Belongs to the KXD1 family.</text>
</comment>
<dbReference type="InterPro" id="IPR019371">
    <property type="entry name" value="KxDL_dom"/>
</dbReference>
<organism evidence="5 6">
    <name type="scientific">Erinaceus europaeus</name>
    <name type="common">Western European hedgehog</name>
    <dbReference type="NCBI Taxonomy" id="9365"/>
    <lineage>
        <taxon>Eukaryota</taxon>
        <taxon>Metazoa</taxon>
        <taxon>Chordata</taxon>
        <taxon>Craniata</taxon>
        <taxon>Vertebrata</taxon>
        <taxon>Euteleostomi</taxon>
        <taxon>Mammalia</taxon>
        <taxon>Eutheria</taxon>
        <taxon>Laurasiatheria</taxon>
        <taxon>Eulipotyphla</taxon>
        <taxon>Erinaceidae</taxon>
        <taxon>Erinaceinae</taxon>
        <taxon>Erinaceus</taxon>
    </lineage>
</organism>
<evidence type="ECO:0000256" key="1">
    <source>
        <dbReference type="ARBA" id="ARBA00005913"/>
    </source>
</evidence>
<name>A0ABM3WP87_ERIEU</name>
<reference evidence="6" key="1">
    <citation type="submission" date="2025-08" db="UniProtKB">
        <authorList>
            <consortium name="RefSeq"/>
        </authorList>
    </citation>
    <scope>IDENTIFICATION</scope>
</reference>
<evidence type="ECO:0000256" key="3">
    <source>
        <dbReference type="SAM" id="MobiDB-lite"/>
    </source>
</evidence>
<proteinExistence type="inferred from homology"/>
<dbReference type="RefSeq" id="XP_060038395.1">
    <property type="nucleotide sequence ID" value="XM_060182412.1"/>
</dbReference>
<evidence type="ECO:0000313" key="6">
    <source>
        <dbReference type="RefSeq" id="XP_060038395.1"/>
    </source>
</evidence>
<evidence type="ECO:0000259" key="4">
    <source>
        <dbReference type="Pfam" id="PF10241"/>
    </source>
</evidence>
<keyword evidence="5" id="KW-1185">Reference proteome</keyword>
<feature type="region of interest" description="Disordered" evidence="3">
    <location>
        <begin position="129"/>
        <end position="198"/>
    </location>
</feature>